<dbReference type="SUPFAM" id="SSF52091">
    <property type="entry name" value="SpoIIaa-like"/>
    <property type="match status" value="1"/>
</dbReference>
<dbReference type="EMBL" id="LQPW01000010">
    <property type="protein sequence ID" value="ORX17400.1"/>
    <property type="molecule type" value="Genomic_DNA"/>
</dbReference>
<name>A0A1X2FG36_MYCSZ</name>
<dbReference type="AlphaFoldDB" id="A0A1X2FG36"/>
<dbReference type="Pfam" id="PF01740">
    <property type="entry name" value="STAS"/>
    <property type="match status" value="1"/>
</dbReference>
<dbReference type="PROSITE" id="PS50801">
    <property type="entry name" value="STAS"/>
    <property type="match status" value="1"/>
</dbReference>
<proteinExistence type="predicted"/>
<evidence type="ECO:0000313" key="3">
    <source>
        <dbReference type="Proteomes" id="UP000193317"/>
    </source>
</evidence>
<evidence type="ECO:0000313" key="2">
    <source>
        <dbReference type="EMBL" id="ORX17400.1"/>
    </source>
</evidence>
<dbReference type="Gene3D" id="3.30.750.24">
    <property type="entry name" value="STAS domain"/>
    <property type="match status" value="1"/>
</dbReference>
<dbReference type="CDD" id="cd07043">
    <property type="entry name" value="STAS_anti-anti-sigma_factors"/>
    <property type="match status" value="1"/>
</dbReference>
<dbReference type="InterPro" id="IPR036513">
    <property type="entry name" value="STAS_dom_sf"/>
</dbReference>
<reference evidence="2 3" key="1">
    <citation type="submission" date="2016-01" db="EMBL/GenBank/DDBJ databases">
        <title>The new phylogeny of the genus Mycobacterium.</title>
        <authorList>
            <person name="Tarcisio F."/>
            <person name="Conor M."/>
            <person name="Antonella G."/>
            <person name="Elisabetta G."/>
            <person name="Giulia F.S."/>
            <person name="Sara T."/>
            <person name="Anna F."/>
            <person name="Clotilde B."/>
            <person name="Roberto B."/>
            <person name="Veronica D.S."/>
            <person name="Fabio R."/>
            <person name="Monica P."/>
            <person name="Olivier J."/>
            <person name="Enrico T."/>
            <person name="Nicola S."/>
        </authorList>
    </citation>
    <scope>NUCLEOTIDE SEQUENCE [LARGE SCALE GENOMIC DNA]</scope>
    <source>
        <strain evidence="2 3">DSM 44166</strain>
    </source>
</reference>
<protein>
    <submittedName>
        <fullName evidence="2">Sulfate transporter</fullName>
    </submittedName>
</protein>
<keyword evidence="3" id="KW-1185">Reference proteome</keyword>
<feature type="domain" description="STAS" evidence="1">
    <location>
        <begin position="28"/>
        <end position="132"/>
    </location>
</feature>
<dbReference type="Proteomes" id="UP000193317">
    <property type="component" value="Unassembled WGS sequence"/>
</dbReference>
<evidence type="ECO:0000259" key="1">
    <source>
        <dbReference type="PROSITE" id="PS50801"/>
    </source>
</evidence>
<accession>A0A1X2FG36</accession>
<organism evidence="2 3">
    <name type="scientific">Mycobacterium szulgai</name>
    <dbReference type="NCBI Taxonomy" id="1787"/>
    <lineage>
        <taxon>Bacteria</taxon>
        <taxon>Bacillati</taxon>
        <taxon>Actinomycetota</taxon>
        <taxon>Actinomycetes</taxon>
        <taxon>Mycobacteriales</taxon>
        <taxon>Mycobacteriaceae</taxon>
        <taxon>Mycobacterium</taxon>
    </lineage>
</organism>
<gene>
    <name evidence="2" type="ORF">AWC27_18250</name>
</gene>
<sequence length="154" mass="17203">MSAESPCRYAADCAPARVHVYARSIATVVRVDGEIDASNAERVAREIRRFARLKTPLIVDFSHLKFLAIDGFRALLTVNDEHQRARLYCSVVPGPAMRQLLRIVTDHGLTVADSVPEALQLIDDVIQARRRFVFELTRQGKSPHLEPLTRAAGD</sequence>
<dbReference type="InterPro" id="IPR002645">
    <property type="entry name" value="STAS_dom"/>
</dbReference>
<comment type="caution">
    <text evidence="2">The sequence shown here is derived from an EMBL/GenBank/DDBJ whole genome shotgun (WGS) entry which is preliminary data.</text>
</comment>